<protein>
    <submittedName>
        <fullName evidence="1">Wdr83 protein</fullName>
    </submittedName>
</protein>
<evidence type="ECO:0000313" key="1">
    <source>
        <dbReference type="EMBL" id="CAE7489876.1"/>
    </source>
</evidence>
<keyword evidence="2" id="KW-1185">Reference proteome</keyword>
<dbReference type="Proteomes" id="UP000649617">
    <property type="component" value="Unassembled WGS sequence"/>
</dbReference>
<dbReference type="OrthoDB" id="424592at2759"/>
<reference evidence="1" key="1">
    <citation type="submission" date="2021-02" db="EMBL/GenBank/DDBJ databases">
        <authorList>
            <person name="Dougan E. K."/>
            <person name="Rhodes N."/>
            <person name="Thang M."/>
            <person name="Chan C."/>
        </authorList>
    </citation>
    <scope>NUCLEOTIDE SEQUENCE</scope>
</reference>
<accession>A0A812SUE1</accession>
<dbReference type="EMBL" id="CAJNIZ010026191">
    <property type="protein sequence ID" value="CAE7489876.1"/>
    <property type="molecule type" value="Genomic_DNA"/>
</dbReference>
<name>A0A812SUE1_SYMPI</name>
<dbReference type="Gene3D" id="3.80.10.10">
    <property type="entry name" value="Ribonuclease Inhibitor"/>
    <property type="match status" value="1"/>
</dbReference>
<dbReference type="SUPFAM" id="SSF52047">
    <property type="entry name" value="RNI-like"/>
    <property type="match status" value="1"/>
</dbReference>
<proteinExistence type="predicted"/>
<gene>
    <name evidence="1" type="primary">wdr83</name>
    <name evidence="1" type="ORF">SPIL2461_LOCUS12616</name>
</gene>
<dbReference type="InterPro" id="IPR032675">
    <property type="entry name" value="LRR_dom_sf"/>
</dbReference>
<dbReference type="AlphaFoldDB" id="A0A812SUE1"/>
<organism evidence="1 2">
    <name type="scientific">Symbiodinium pilosum</name>
    <name type="common">Dinoflagellate</name>
    <dbReference type="NCBI Taxonomy" id="2952"/>
    <lineage>
        <taxon>Eukaryota</taxon>
        <taxon>Sar</taxon>
        <taxon>Alveolata</taxon>
        <taxon>Dinophyceae</taxon>
        <taxon>Suessiales</taxon>
        <taxon>Symbiodiniaceae</taxon>
        <taxon>Symbiodinium</taxon>
    </lineage>
</organism>
<comment type="caution">
    <text evidence="1">The sequence shown here is derived from an EMBL/GenBank/DDBJ whole genome shotgun (WGS) entry which is preliminary data.</text>
</comment>
<evidence type="ECO:0000313" key="2">
    <source>
        <dbReference type="Proteomes" id="UP000649617"/>
    </source>
</evidence>
<sequence>MRCIAFPQTPIFPFLSCLQWPRKRFQANPEFVISDLDVSQNKLTVDQFQTLFLLLGTAGVRVMRFRMFGCATLTDEVLKVMSDYLRALGADAAPNEMHLSDCAITAEGFRDLCSALEETELFPRPVAPNSDTGHPLYLRMENNYIEEALAPLENSPETEFHAVLSWKQDCEGGHSRESISFAVECRIHSMELKKSTCYTL</sequence>